<protein>
    <recommendedName>
        <fullName evidence="1">DUF6946 domain-containing protein</fullName>
    </recommendedName>
</protein>
<dbReference type="InterPro" id="IPR054024">
    <property type="entry name" value="DUF6946"/>
</dbReference>
<dbReference type="Pfam" id="PF22187">
    <property type="entry name" value="DUF6946"/>
    <property type="match status" value="1"/>
</dbReference>
<organism evidence="2 3">
    <name type="scientific">Phototrophicus methaneseepsis</name>
    <dbReference type="NCBI Taxonomy" id="2710758"/>
    <lineage>
        <taxon>Bacteria</taxon>
        <taxon>Bacillati</taxon>
        <taxon>Chloroflexota</taxon>
        <taxon>Candidatus Thermofontia</taxon>
        <taxon>Phototrophicales</taxon>
        <taxon>Phototrophicaceae</taxon>
        <taxon>Phototrophicus</taxon>
    </lineage>
</organism>
<name>A0A7S8IF10_9CHLR</name>
<sequence>MKRIFIPASQAQDWQQFLAEPERQWKVGYSARTLAYCWHTATGFPEEVGLVFASSPLLAFHSIEPLLILPEYKVSLKGRGPDSQNDIFVLGKAQDGELVSIMVEGKVEESFGDSLGKWKSANKGFTDNKRERLDDLQQHLGLASIPDDIYYQLLHRTASAVIEARRFNARYAIMLVHSFSPTASWFDEYARFLNLFDVVAEKNVLHHLNVVDGIDVYTVWVTGDVCFLKL</sequence>
<gene>
    <name evidence="2" type="ORF">G4Y79_01215</name>
</gene>
<evidence type="ECO:0000259" key="1">
    <source>
        <dbReference type="Pfam" id="PF22187"/>
    </source>
</evidence>
<evidence type="ECO:0000313" key="2">
    <source>
        <dbReference type="EMBL" id="QPC83024.1"/>
    </source>
</evidence>
<dbReference type="RefSeq" id="WP_195171093.1">
    <property type="nucleotide sequence ID" value="NZ_CP062983.1"/>
</dbReference>
<accession>A0A7S8IF10</accession>
<proteinExistence type="predicted"/>
<dbReference type="KEGG" id="pmet:G4Y79_01215"/>
<evidence type="ECO:0000313" key="3">
    <source>
        <dbReference type="Proteomes" id="UP000594468"/>
    </source>
</evidence>
<keyword evidence="3" id="KW-1185">Reference proteome</keyword>
<dbReference type="EMBL" id="CP062983">
    <property type="protein sequence ID" value="QPC83024.1"/>
    <property type="molecule type" value="Genomic_DNA"/>
</dbReference>
<dbReference type="AlphaFoldDB" id="A0A7S8IF10"/>
<feature type="domain" description="DUF6946" evidence="1">
    <location>
        <begin position="7"/>
        <end position="224"/>
    </location>
</feature>
<reference evidence="2 3" key="1">
    <citation type="submission" date="2020-02" db="EMBL/GenBank/DDBJ databases">
        <authorList>
            <person name="Zheng R.K."/>
            <person name="Sun C.M."/>
        </authorList>
    </citation>
    <scope>NUCLEOTIDE SEQUENCE [LARGE SCALE GENOMIC DNA]</scope>
    <source>
        <strain evidence="3">rifampicinis</strain>
    </source>
</reference>
<dbReference type="Proteomes" id="UP000594468">
    <property type="component" value="Chromosome"/>
</dbReference>